<protein>
    <submittedName>
        <fullName evidence="2">Uncharacterized protein</fullName>
    </submittedName>
</protein>
<gene>
    <name evidence="2" type="ORF">PH7735_03966</name>
</gene>
<sequence>MGSDLLRQAIYEFAAAMIFAGLFFWASKYHLVWLCIFLAVVVAPARYYRKKHSELDKRK</sequence>
<keyword evidence="1" id="KW-1133">Transmembrane helix</keyword>
<organism evidence="2 3">
    <name type="scientific">Shimia thalassica</name>
    <dbReference type="NCBI Taxonomy" id="1715693"/>
    <lineage>
        <taxon>Bacteria</taxon>
        <taxon>Pseudomonadati</taxon>
        <taxon>Pseudomonadota</taxon>
        <taxon>Alphaproteobacteria</taxon>
        <taxon>Rhodobacterales</taxon>
        <taxon>Roseobacteraceae</taxon>
    </lineage>
</organism>
<keyword evidence="3" id="KW-1185">Reference proteome</keyword>
<dbReference type="STRING" id="1715693.PH7735_03966"/>
<evidence type="ECO:0000313" key="2">
    <source>
        <dbReference type="EMBL" id="CUK14814.1"/>
    </source>
</evidence>
<dbReference type="Proteomes" id="UP000051870">
    <property type="component" value="Unassembled WGS sequence"/>
</dbReference>
<keyword evidence="1" id="KW-0472">Membrane</keyword>
<feature type="transmembrane region" description="Helical" evidence="1">
    <location>
        <begin position="9"/>
        <end position="25"/>
    </location>
</feature>
<proteinExistence type="predicted"/>
<accession>A0A0P1IYV2</accession>
<name>A0A0P1IYV2_9RHOB</name>
<evidence type="ECO:0000313" key="3">
    <source>
        <dbReference type="Proteomes" id="UP000051870"/>
    </source>
</evidence>
<feature type="transmembrane region" description="Helical" evidence="1">
    <location>
        <begin position="31"/>
        <end position="49"/>
    </location>
</feature>
<evidence type="ECO:0000256" key="1">
    <source>
        <dbReference type="SAM" id="Phobius"/>
    </source>
</evidence>
<dbReference type="EMBL" id="CYTW01000007">
    <property type="protein sequence ID" value="CUK14814.1"/>
    <property type="molecule type" value="Genomic_DNA"/>
</dbReference>
<dbReference type="AlphaFoldDB" id="A0A0P1IYV2"/>
<keyword evidence="1" id="KW-0812">Transmembrane</keyword>
<reference evidence="3" key="1">
    <citation type="submission" date="2015-09" db="EMBL/GenBank/DDBJ databases">
        <authorList>
            <person name="Rodrigo-Torres Lidia"/>
            <person name="Arahal R.David."/>
        </authorList>
    </citation>
    <scope>NUCLEOTIDE SEQUENCE [LARGE SCALE GENOMIC DNA]</scope>
    <source>
        <strain evidence="3">CECT 7735</strain>
    </source>
</reference>